<dbReference type="AlphaFoldDB" id="A0A7X0X962"/>
<sequence>MKKFVLTTIACTALISFSPLGDQTEVKAATSSNIASAQVNTLQVSPPATVDEIFPDDALAFKVAQKLGVSENTIVTQEQLDTITAMVYVAFEVEDLTGMEYLHNLNTLDLSQNNISTLDSLANLTQLEFLSLNSNKITDITPLMNLPQLKNLEIGANQITSLPSFENLTNLKILNLSSNQLSDISALKDAQYLTNLSVSNNHIADISVISNLNQLQLFYGESNQITSIEAFRNNKTLVDFDANFNQITDITPLSNIPTLRSVYIDENQISDFSSLEGQLLTSFEATGQNIYLPSVTFGESTDIVIKDNKGVTLNDWVWYTPGSYENDILTWKDTGDNSAYFLNNVYPEFPSVTVTVYQTVTPN</sequence>
<gene>
    <name evidence="4" type="ORF">HCJ38_12790</name>
    <name evidence="5" type="ORF">HCJ59_01550</name>
</gene>
<dbReference type="PRINTS" id="PR00019">
    <property type="entry name" value="LEURICHRPT"/>
</dbReference>
<dbReference type="Proteomes" id="UP000561617">
    <property type="component" value="Unassembled WGS sequence"/>
</dbReference>
<dbReference type="Gene3D" id="3.80.10.10">
    <property type="entry name" value="Ribonuclease Inhibitor"/>
    <property type="match status" value="2"/>
</dbReference>
<protein>
    <submittedName>
        <fullName evidence="4">Leucine-rich repeat domain-containing protein</fullName>
    </submittedName>
</protein>
<reference evidence="6 7" key="1">
    <citation type="submission" date="2020-03" db="EMBL/GenBank/DDBJ databases">
        <title>Soil Listeria distribution.</title>
        <authorList>
            <person name="Liao J."/>
            <person name="Wiedmann M."/>
        </authorList>
    </citation>
    <scope>NUCLEOTIDE SEQUENCE [LARGE SCALE GENOMIC DNA]</scope>
    <source>
        <strain evidence="5 7">FSL L7-1515</strain>
        <strain evidence="4 6">FSL L7-1554</strain>
    </source>
</reference>
<evidence type="ECO:0000313" key="6">
    <source>
        <dbReference type="Proteomes" id="UP000561617"/>
    </source>
</evidence>
<dbReference type="Gene3D" id="1.10.8.390">
    <property type="entry name" value="Internalin N-terminal Cap domain-like"/>
    <property type="match status" value="1"/>
</dbReference>
<accession>A0A7X0X962</accession>
<keyword evidence="7" id="KW-1185">Reference proteome</keyword>
<dbReference type="RefSeq" id="WP_185346838.1">
    <property type="nucleotide sequence ID" value="NZ_JAASTU010000014.1"/>
</dbReference>
<dbReference type="SMART" id="SM00365">
    <property type="entry name" value="LRR_SD22"/>
    <property type="match status" value="6"/>
</dbReference>
<proteinExistence type="predicted"/>
<evidence type="ECO:0000259" key="3">
    <source>
        <dbReference type="Pfam" id="PF12354"/>
    </source>
</evidence>
<keyword evidence="1" id="KW-0433">Leucine-rich repeat</keyword>
<comment type="caution">
    <text evidence="4">The sequence shown here is derived from an EMBL/GenBank/DDBJ whole genome shotgun (WGS) entry which is preliminary data.</text>
</comment>
<dbReference type="InterPro" id="IPR032675">
    <property type="entry name" value="LRR_dom_sf"/>
</dbReference>
<evidence type="ECO:0000313" key="7">
    <source>
        <dbReference type="Proteomes" id="UP000587800"/>
    </source>
</evidence>
<dbReference type="InterPro" id="IPR025875">
    <property type="entry name" value="Leu-rich_rpt_4"/>
</dbReference>
<evidence type="ECO:0000313" key="5">
    <source>
        <dbReference type="EMBL" id="MBC1508597.1"/>
    </source>
</evidence>
<keyword evidence="2" id="KW-0677">Repeat</keyword>
<evidence type="ECO:0000256" key="2">
    <source>
        <dbReference type="ARBA" id="ARBA00022737"/>
    </source>
</evidence>
<dbReference type="SUPFAM" id="SSF52058">
    <property type="entry name" value="L domain-like"/>
    <property type="match status" value="1"/>
</dbReference>
<dbReference type="Pfam" id="PF12354">
    <property type="entry name" value="Internalin_N"/>
    <property type="match status" value="1"/>
</dbReference>
<evidence type="ECO:0000256" key="1">
    <source>
        <dbReference type="ARBA" id="ARBA00022614"/>
    </source>
</evidence>
<dbReference type="PANTHER" id="PTHR46652">
    <property type="entry name" value="LEUCINE-RICH REPEAT AND IQ DOMAIN-CONTAINING PROTEIN 1-RELATED"/>
    <property type="match status" value="1"/>
</dbReference>
<dbReference type="SMART" id="SM00364">
    <property type="entry name" value="LRR_BAC"/>
    <property type="match status" value="4"/>
</dbReference>
<evidence type="ECO:0000313" key="4">
    <source>
        <dbReference type="EMBL" id="MBC1489869.1"/>
    </source>
</evidence>
<dbReference type="Proteomes" id="UP000587800">
    <property type="component" value="Unassembled WGS sequence"/>
</dbReference>
<dbReference type="InterPro" id="IPR001611">
    <property type="entry name" value="Leu-rich_rpt"/>
</dbReference>
<dbReference type="SMART" id="SM00369">
    <property type="entry name" value="LRR_TYP"/>
    <property type="match status" value="4"/>
</dbReference>
<dbReference type="Pfam" id="PF12799">
    <property type="entry name" value="LRR_4"/>
    <property type="match status" value="2"/>
</dbReference>
<dbReference type="InterPro" id="IPR003591">
    <property type="entry name" value="Leu-rich_rpt_typical-subtyp"/>
</dbReference>
<dbReference type="EMBL" id="JAASUB010000002">
    <property type="protein sequence ID" value="MBC1508597.1"/>
    <property type="molecule type" value="Genomic_DNA"/>
</dbReference>
<organism evidence="4 6">
    <name type="scientific">Listeria immobilis</name>
    <dbReference type="NCBI Taxonomy" id="2713502"/>
    <lineage>
        <taxon>Bacteria</taxon>
        <taxon>Bacillati</taxon>
        <taxon>Bacillota</taxon>
        <taxon>Bacilli</taxon>
        <taxon>Bacillales</taxon>
        <taxon>Listeriaceae</taxon>
        <taxon>Listeria</taxon>
    </lineage>
</organism>
<dbReference type="PANTHER" id="PTHR46652:SF3">
    <property type="entry name" value="LEUCINE-RICH REPEAT-CONTAINING PROTEIN 9"/>
    <property type="match status" value="1"/>
</dbReference>
<dbReference type="EMBL" id="JAASTW010000018">
    <property type="protein sequence ID" value="MBC1489869.1"/>
    <property type="molecule type" value="Genomic_DNA"/>
</dbReference>
<dbReference type="PROSITE" id="PS51450">
    <property type="entry name" value="LRR"/>
    <property type="match status" value="5"/>
</dbReference>
<name>A0A7X0X962_9LIST</name>
<feature type="domain" description="Internalin N-terminal" evidence="3">
    <location>
        <begin position="43"/>
        <end position="81"/>
    </location>
</feature>
<dbReference type="InterPro" id="IPR050836">
    <property type="entry name" value="SDS22/Internalin_LRR"/>
</dbReference>
<dbReference type="InterPro" id="IPR024634">
    <property type="entry name" value="Internalin_N"/>
</dbReference>